<accession>A0A4R1GHR0</accession>
<sequence length="374" mass="42180">MGIWDWQDERIKKAIRNLFKHNLCVTKEDKVLILSDSYKERIGELFFFVGTSHTSSITHLSYSPTGRHGFEPPEEVWRATFGSEFVEELKQKNLLEKVLKKEITESEEEEVKEILLETTEPPNLPTVIVAVNRFSISHTLYRKLCTGFLSMRFASMPLFEPFMFYTSMQANWNKVAERSKLLSNLLTEAREVHVTCPLGTDIRFSVEGREGLADTGKLCTPSSFGNLPAGEAFIAPVEGSAEGIFVTKFAPDRELKEPVRLTVKEGKVEEISGEVEFSEFLRGIFRLEENANNVAEFGIGTNEKAKHYTNILEAEKILGTCHIAVGDNSAFGGKVKANVHIDLLIDKPTIKLKLKDREITLMEEGKLTVLTESE</sequence>
<dbReference type="OrthoDB" id="9803993at2"/>
<dbReference type="PANTHER" id="PTHR34448">
    <property type="entry name" value="AMINOPEPTIDASE"/>
    <property type="match status" value="1"/>
</dbReference>
<reference evidence="2 3" key="1">
    <citation type="submission" date="2019-03" db="EMBL/GenBank/DDBJ databases">
        <title>Genomic Encyclopedia of Archaeal and Bacterial Type Strains, Phase II (KMG-II): from individual species to whole genera.</title>
        <authorList>
            <person name="Goeker M."/>
        </authorList>
    </citation>
    <scope>NUCLEOTIDE SEQUENCE [LARGE SCALE GENOMIC DNA]</scope>
    <source>
        <strain evidence="2 3">DSM 24425</strain>
    </source>
</reference>
<comment type="caution">
    <text evidence="2">The sequence shown here is derived from an EMBL/GenBank/DDBJ whole genome shotgun (WGS) entry which is preliminary data.</text>
</comment>
<evidence type="ECO:0000313" key="2">
    <source>
        <dbReference type="EMBL" id="TCK06621.1"/>
    </source>
</evidence>
<dbReference type="GO" id="GO:0004177">
    <property type="term" value="F:aminopeptidase activity"/>
    <property type="evidence" value="ECO:0007669"/>
    <property type="project" value="UniProtKB-KW"/>
</dbReference>
<keyword evidence="1" id="KW-0479">Metal-binding</keyword>
<dbReference type="SUPFAM" id="SSF144052">
    <property type="entry name" value="Thermophilic metalloprotease-like"/>
    <property type="match status" value="1"/>
</dbReference>
<evidence type="ECO:0000313" key="3">
    <source>
        <dbReference type="Proteomes" id="UP000295777"/>
    </source>
</evidence>
<keyword evidence="2" id="KW-0031">Aminopeptidase</keyword>
<dbReference type="InterPro" id="IPR052170">
    <property type="entry name" value="M29_Exopeptidase"/>
</dbReference>
<dbReference type="GO" id="GO:0006508">
    <property type="term" value="P:proteolysis"/>
    <property type="evidence" value="ECO:0007669"/>
    <property type="project" value="InterPro"/>
</dbReference>
<keyword evidence="2" id="KW-0645">Protease</keyword>
<dbReference type="AlphaFoldDB" id="A0A4R1GHR0"/>
<keyword evidence="2" id="KW-0378">Hydrolase</keyword>
<name>A0A4R1GHR0_9BACT</name>
<organism evidence="2 3">
    <name type="scientific">Phorcysia thermohydrogeniphila</name>
    <dbReference type="NCBI Taxonomy" id="936138"/>
    <lineage>
        <taxon>Bacteria</taxon>
        <taxon>Pseudomonadati</taxon>
        <taxon>Aquificota</taxon>
        <taxon>Aquificia</taxon>
        <taxon>Desulfurobacteriales</taxon>
        <taxon>Desulfurobacteriaceae</taxon>
        <taxon>Phorcysia</taxon>
    </lineage>
</organism>
<keyword evidence="3" id="KW-1185">Reference proteome</keyword>
<dbReference type="GO" id="GO:0046872">
    <property type="term" value="F:metal ion binding"/>
    <property type="evidence" value="ECO:0007669"/>
    <property type="project" value="UniProtKB-KW"/>
</dbReference>
<dbReference type="InterPro" id="IPR058739">
    <property type="entry name" value="NicX"/>
</dbReference>
<proteinExistence type="predicted"/>
<gene>
    <name evidence="2" type="ORF">CLV27_0424</name>
</gene>
<evidence type="ECO:0000256" key="1">
    <source>
        <dbReference type="ARBA" id="ARBA00022723"/>
    </source>
</evidence>
<dbReference type="Pfam" id="PF26233">
    <property type="entry name" value="NicX"/>
    <property type="match status" value="1"/>
</dbReference>
<dbReference type="Proteomes" id="UP000295777">
    <property type="component" value="Unassembled WGS sequence"/>
</dbReference>
<dbReference type="RefSeq" id="WP_132525331.1">
    <property type="nucleotide sequence ID" value="NZ_SMFV01000001.1"/>
</dbReference>
<protein>
    <submittedName>
        <fullName evidence="2">Leucyl aminopeptidase (Aminopeptidase T)</fullName>
    </submittedName>
</protein>
<dbReference type="PANTHER" id="PTHR34448:SF1">
    <property type="entry name" value="BLL6088 PROTEIN"/>
    <property type="match status" value="1"/>
</dbReference>
<dbReference type="EMBL" id="SMFV01000001">
    <property type="protein sequence ID" value="TCK06621.1"/>
    <property type="molecule type" value="Genomic_DNA"/>
</dbReference>